<dbReference type="Proteomes" id="UP000594468">
    <property type="component" value="Chromosome"/>
</dbReference>
<gene>
    <name evidence="2" type="ORF">G4Y79_03770</name>
</gene>
<protein>
    <submittedName>
        <fullName evidence="2">Alpha/beta hydrolase</fullName>
    </submittedName>
</protein>
<feature type="domain" description="AB hydrolase-1" evidence="1">
    <location>
        <begin position="32"/>
        <end position="135"/>
    </location>
</feature>
<reference evidence="2 3" key="1">
    <citation type="submission" date="2020-02" db="EMBL/GenBank/DDBJ databases">
        <authorList>
            <person name="Zheng R.K."/>
            <person name="Sun C.M."/>
        </authorList>
    </citation>
    <scope>NUCLEOTIDE SEQUENCE [LARGE SCALE GENOMIC DNA]</scope>
    <source>
        <strain evidence="3">rifampicinis</strain>
    </source>
</reference>
<keyword evidence="2" id="KW-0378">Hydrolase</keyword>
<dbReference type="InterPro" id="IPR050266">
    <property type="entry name" value="AB_hydrolase_sf"/>
</dbReference>
<dbReference type="Pfam" id="PF00561">
    <property type="entry name" value="Abhydrolase_1"/>
    <property type="match status" value="1"/>
</dbReference>
<dbReference type="GO" id="GO:0016787">
    <property type="term" value="F:hydrolase activity"/>
    <property type="evidence" value="ECO:0007669"/>
    <property type="project" value="UniProtKB-KW"/>
</dbReference>
<evidence type="ECO:0000313" key="3">
    <source>
        <dbReference type="Proteomes" id="UP000594468"/>
    </source>
</evidence>
<dbReference type="PANTHER" id="PTHR43798">
    <property type="entry name" value="MONOACYLGLYCEROL LIPASE"/>
    <property type="match status" value="1"/>
</dbReference>
<dbReference type="SUPFAM" id="SSF53474">
    <property type="entry name" value="alpha/beta-Hydrolases"/>
    <property type="match status" value="1"/>
</dbReference>
<dbReference type="KEGG" id="pmet:G4Y79_03770"/>
<sequence>MTDFAAGYTAYDLDVQGRTLRAYRTGGDKPQVVLVHGYSDSALSMKSLIDTLAPTYDVIAYDSRGHGASARIDSPYTLFDLSDDLAGVIDALALDKPICIGHSMGAATVLIAAAFHPDHMRAIVAEDPPLSDALAKTDFSEWKAGHLQSTALPREQLVELYRTQVFPNWSQVDYETRVDARYDLDPTVFDLMDWGAPPHWREWIPKIQCDGLLLVGNPELGSVAPRPLVQEVVEMWPTVELVTIDDVGHQIRCDKTDAYLAAILPFLAAHSG</sequence>
<dbReference type="InterPro" id="IPR000073">
    <property type="entry name" value="AB_hydrolase_1"/>
</dbReference>
<dbReference type="AlphaFoldDB" id="A0A7S8EAQ5"/>
<dbReference type="InterPro" id="IPR029058">
    <property type="entry name" value="AB_hydrolase_fold"/>
</dbReference>
<keyword evidence="3" id="KW-1185">Reference proteome</keyword>
<accession>A0A7S8EAQ5</accession>
<name>A0A7S8EAQ5_9CHLR</name>
<dbReference type="EMBL" id="CP062983">
    <property type="protein sequence ID" value="QPC83512.1"/>
    <property type="molecule type" value="Genomic_DNA"/>
</dbReference>
<dbReference type="RefSeq" id="WP_195171579.1">
    <property type="nucleotide sequence ID" value="NZ_CP062983.1"/>
</dbReference>
<evidence type="ECO:0000259" key="1">
    <source>
        <dbReference type="Pfam" id="PF00561"/>
    </source>
</evidence>
<dbReference type="Gene3D" id="3.40.50.1820">
    <property type="entry name" value="alpha/beta hydrolase"/>
    <property type="match status" value="1"/>
</dbReference>
<proteinExistence type="predicted"/>
<evidence type="ECO:0000313" key="2">
    <source>
        <dbReference type="EMBL" id="QPC83512.1"/>
    </source>
</evidence>
<organism evidence="2 3">
    <name type="scientific">Phototrophicus methaneseepsis</name>
    <dbReference type="NCBI Taxonomy" id="2710758"/>
    <lineage>
        <taxon>Bacteria</taxon>
        <taxon>Bacillati</taxon>
        <taxon>Chloroflexota</taxon>
        <taxon>Candidatus Thermofontia</taxon>
        <taxon>Phototrophicales</taxon>
        <taxon>Phototrophicaceae</taxon>
        <taxon>Phototrophicus</taxon>
    </lineage>
</organism>